<keyword evidence="2" id="KW-1185">Reference proteome</keyword>
<accession>L8WWD9</accession>
<protein>
    <submittedName>
        <fullName evidence="1">Uncharacterized protein</fullName>
    </submittedName>
</protein>
<proteinExistence type="predicted"/>
<gene>
    <name evidence="1" type="ORF">AG1IA_04818</name>
</gene>
<comment type="caution">
    <text evidence="1">The sequence shown here is derived from an EMBL/GenBank/DDBJ whole genome shotgun (WGS) entry which is preliminary data.</text>
</comment>
<dbReference type="EMBL" id="AFRT01001118">
    <property type="protein sequence ID" value="ELU41147.1"/>
    <property type="molecule type" value="Genomic_DNA"/>
</dbReference>
<evidence type="ECO:0000313" key="1">
    <source>
        <dbReference type="EMBL" id="ELU41147.1"/>
    </source>
</evidence>
<reference evidence="1 2" key="1">
    <citation type="journal article" date="2013" name="Nat. Commun.">
        <title>The evolution and pathogenic mechanisms of the rice sheath blight pathogen.</title>
        <authorList>
            <person name="Zheng A."/>
            <person name="Lin R."/>
            <person name="Xu L."/>
            <person name="Qin P."/>
            <person name="Tang C."/>
            <person name="Ai P."/>
            <person name="Zhang D."/>
            <person name="Liu Y."/>
            <person name="Sun Z."/>
            <person name="Feng H."/>
            <person name="Wang Y."/>
            <person name="Chen Y."/>
            <person name="Liang X."/>
            <person name="Fu R."/>
            <person name="Li Q."/>
            <person name="Zhang J."/>
            <person name="Yu X."/>
            <person name="Xie Z."/>
            <person name="Ding L."/>
            <person name="Guan P."/>
            <person name="Tang J."/>
            <person name="Liang Y."/>
            <person name="Wang S."/>
            <person name="Deng Q."/>
            <person name="Li S."/>
            <person name="Zhu J."/>
            <person name="Wang L."/>
            <person name="Liu H."/>
            <person name="Li P."/>
        </authorList>
    </citation>
    <scope>NUCLEOTIDE SEQUENCE [LARGE SCALE GENOMIC DNA]</scope>
    <source>
        <strain evidence="2">AG-1 IA</strain>
    </source>
</reference>
<organism evidence="1 2">
    <name type="scientific">Thanatephorus cucumeris (strain AG1-IA)</name>
    <name type="common">Rice sheath blight fungus</name>
    <name type="synonym">Rhizoctonia solani</name>
    <dbReference type="NCBI Taxonomy" id="983506"/>
    <lineage>
        <taxon>Eukaryota</taxon>
        <taxon>Fungi</taxon>
        <taxon>Dikarya</taxon>
        <taxon>Basidiomycota</taxon>
        <taxon>Agaricomycotina</taxon>
        <taxon>Agaricomycetes</taxon>
        <taxon>Cantharellales</taxon>
        <taxon>Ceratobasidiaceae</taxon>
        <taxon>Rhizoctonia</taxon>
        <taxon>Rhizoctonia solani AG-1</taxon>
    </lineage>
</organism>
<evidence type="ECO:0000313" key="2">
    <source>
        <dbReference type="Proteomes" id="UP000011668"/>
    </source>
</evidence>
<sequence length="156" mass="16865">MEILLVASWTSLTIGAGPHAQIITPPPELDWPASTSWFIISPINEVMSGRLNFTSIEMEYSVSRTACSPRDGRVRSNFSFDGVSILVTYKCTRRSTIEDSAAKPLFSNARETRSSNIAIVKLTPPPPATRIMLLLLAGSTIPASSPPYGPSTITVV</sequence>
<dbReference type="Proteomes" id="UP000011668">
    <property type="component" value="Unassembled WGS sequence"/>
</dbReference>
<dbReference type="AlphaFoldDB" id="L8WWD9"/>
<dbReference type="HOGENOM" id="CLU_1687906_0_0_1"/>
<name>L8WWD9_THACA</name>